<dbReference type="NCBIfam" id="NF005559">
    <property type="entry name" value="PRK07231.1"/>
    <property type="match status" value="1"/>
</dbReference>
<dbReference type="STRING" id="1114924.SAMN05216258_108199"/>
<dbReference type="OrthoDB" id="9797020at2"/>
<dbReference type="Pfam" id="PF13561">
    <property type="entry name" value="adh_short_C2"/>
    <property type="match status" value="1"/>
</dbReference>
<accession>A0A1I3JX54</accession>
<protein>
    <submittedName>
        <fullName evidence="3">3-oxoacyl-[acyl-carrier protein] reductase</fullName>
    </submittedName>
</protein>
<dbReference type="PRINTS" id="PR00081">
    <property type="entry name" value="GDHRDH"/>
</dbReference>
<sequence length="255" mass="26853">MSLEAGAGRMQGKRCIVTGGAQGFGEGIAERFAKEGATVAILDIQEGKAAQAAGRIGHGAFAVGCDVSSRASVAEAWEACEAKMGGVDVLVNNAGWSHRNQPALETTEEEFDRVYAINVKQIWNFCQVAVPAWRAQGGGVMLNIGSTAGIRPRPGLSWYNSTKGAVNLLSRSLAVEFAPENIRVNCLAPVAGETPLLATFMGEDTPEKRAAFRASVPLGRLSTPRDIANAALYLCSDEADFITGVILEVDGGRTI</sequence>
<dbReference type="PRINTS" id="PR00080">
    <property type="entry name" value="SDRFAMILY"/>
</dbReference>
<dbReference type="RefSeq" id="WP_092861911.1">
    <property type="nucleotide sequence ID" value="NZ_FOQH01000008.1"/>
</dbReference>
<dbReference type="Gene3D" id="3.40.50.720">
    <property type="entry name" value="NAD(P)-binding Rossmann-like Domain"/>
    <property type="match status" value="1"/>
</dbReference>
<evidence type="ECO:0000256" key="2">
    <source>
        <dbReference type="ARBA" id="ARBA00023002"/>
    </source>
</evidence>
<dbReference type="EMBL" id="FOQH01000008">
    <property type="protein sequence ID" value="SFI64832.1"/>
    <property type="molecule type" value="Genomic_DNA"/>
</dbReference>
<reference evidence="3 4" key="1">
    <citation type="submission" date="2016-10" db="EMBL/GenBank/DDBJ databases">
        <authorList>
            <person name="de Groot N.N."/>
        </authorList>
    </citation>
    <scope>NUCLEOTIDE SEQUENCE [LARGE SCALE GENOMIC DNA]</scope>
    <source>
        <strain evidence="3 4">CGMCC 1.11030</strain>
    </source>
</reference>
<name>A0A1I3JX54_9RHOB</name>
<keyword evidence="4" id="KW-1185">Reference proteome</keyword>
<dbReference type="PANTHER" id="PTHR43639">
    <property type="entry name" value="OXIDOREDUCTASE, SHORT-CHAIN DEHYDROGENASE/REDUCTASE FAMILY (AFU_ORTHOLOGUE AFUA_5G02870)"/>
    <property type="match status" value="1"/>
</dbReference>
<dbReference type="InterPro" id="IPR020904">
    <property type="entry name" value="Sc_DH/Rdtase_CS"/>
</dbReference>
<dbReference type="PROSITE" id="PS00061">
    <property type="entry name" value="ADH_SHORT"/>
    <property type="match status" value="1"/>
</dbReference>
<proteinExistence type="inferred from homology"/>
<gene>
    <name evidence="3" type="ORF">SAMN05216258_108199</name>
</gene>
<comment type="similarity">
    <text evidence="1">Belongs to the short-chain dehydrogenases/reductases (SDR) family.</text>
</comment>
<dbReference type="InterPro" id="IPR036291">
    <property type="entry name" value="NAD(P)-bd_dom_sf"/>
</dbReference>
<evidence type="ECO:0000256" key="1">
    <source>
        <dbReference type="ARBA" id="ARBA00006484"/>
    </source>
</evidence>
<dbReference type="GO" id="GO:0016491">
    <property type="term" value="F:oxidoreductase activity"/>
    <property type="evidence" value="ECO:0007669"/>
    <property type="project" value="UniProtKB-KW"/>
</dbReference>
<dbReference type="AlphaFoldDB" id="A0A1I3JX54"/>
<dbReference type="FunFam" id="3.40.50.720:FF:000084">
    <property type="entry name" value="Short-chain dehydrogenase reductase"/>
    <property type="match status" value="1"/>
</dbReference>
<dbReference type="SUPFAM" id="SSF51735">
    <property type="entry name" value="NAD(P)-binding Rossmann-fold domains"/>
    <property type="match status" value="1"/>
</dbReference>
<organism evidence="3 4">
    <name type="scientific">Albimonas pacifica</name>
    <dbReference type="NCBI Taxonomy" id="1114924"/>
    <lineage>
        <taxon>Bacteria</taxon>
        <taxon>Pseudomonadati</taxon>
        <taxon>Pseudomonadota</taxon>
        <taxon>Alphaproteobacteria</taxon>
        <taxon>Rhodobacterales</taxon>
        <taxon>Paracoccaceae</taxon>
        <taxon>Albimonas</taxon>
    </lineage>
</organism>
<keyword evidence="2" id="KW-0560">Oxidoreductase</keyword>
<dbReference type="InterPro" id="IPR002347">
    <property type="entry name" value="SDR_fam"/>
</dbReference>
<dbReference type="PANTHER" id="PTHR43639:SF1">
    <property type="entry name" value="SHORT-CHAIN DEHYDROGENASE_REDUCTASE FAMILY PROTEIN"/>
    <property type="match status" value="1"/>
</dbReference>
<evidence type="ECO:0000313" key="3">
    <source>
        <dbReference type="EMBL" id="SFI64832.1"/>
    </source>
</evidence>
<dbReference type="Proteomes" id="UP000199377">
    <property type="component" value="Unassembled WGS sequence"/>
</dbReference>
<evidence type="ECO:0000313" key="4">
    <source>
        <dbReference type="Proteomes" id="UP000199377"/>
    </source>
</evidence>